<gene>
    <name evidence="2" type="ORF">D3878_08325</name>
</gene>
<reference evidence="3" key="1">
    <citation type="submission" date="2018-09" db="EMBL/GenBank/DDBJ databases">
        <authorList>
            <person name="Zhu H."/>
        </authorList>
    </citation>
    <scope>NUCLEOTIDE SEQUENCE [LARGE SCALE GENOMIC DNA]</scope>
    <source>
        <strain evidence="3">K1S02-23</strain>
    </source>
</reference>
<evidence type="ECO:0000313" key="2">
    <source>
        <dbReference type="EMBL" id="RJG01590.1"/>
    </source>
</evidence>
<dbReference type="OrthoDB" id="8611426at2"/>
<evidence type="ECO:0000256" key="1">
    <source>
        <dbReference type="SAM" id="MobiDB-lite"/>
    </source>
</evidence>
<accession>A0A3A3GKU7</accession>
<sequence length="209" mass="23034">MRRISTLGRPAARQPASAPERELIEAVSATAELGGHPLSTAAALQLADDLASLPRAAVLDALACCRAELRGRLSIGEILVRIDDGRPSAEVAWKMLPVTEAASVVWTREMAQAWSKVLPLLQNGEHAVAQRIFHDSYTHAVLIARCRQEKVCWSPSLGTDPVQREQVLLEAVQLERLSSSYVKQLLPYRALTLPAWQVVLQMRLKSFPE</sequence>
<proteinExistence type="predicted"/>
<dbReference type="AlphaFoldDB" id="A0A3A3GKU7"/>
<feature type="region of interest" description="Disordered" evidence="1">
    <location>
        <begin position="1"/>
        <end position="20"/>
    </location>
</feature>
<dbReference type="EMBL" id="QYUQ01000002">
    <property type="protein sequence ID" value="RJG01590.1"/>
    <property type="molecule type" value="Genomic_DNA"/>
</dbReference>
<organism evidence="2 3">
    <name type="scientific">Noviherbaspirillum sedimenti</name>
    <dbReference type="NCBI Taxonomy" id="2320865"/>
    <lineage>
        <taxon>Bacteria</taxon>
        <taxon>Pseudomonadati</taxon>
        <taxon>Pseudomonadota</taxon>
        <taxon>Betaproteobacteria</taxon>
        <taxon>Burkholderiales</taxon>
        <taxon>Oxalobacteraceae</taxon>
        <taxon>Noviherbaspirillum</taxon>
    </lineage>
</organism>
<evidence type="ECO:0000313" key="3">
    <source>
        <dbReference type="Proteomes" id="UP000266327"/>
    </source>
</evidence>
<name>A0A3A3GKU7_9BURK</name>
<dbReference type="Proteomes" id="UP000266327">
    <property type="component" value="Unassembled WGS sequence"/>
</dbReference>
<comment type="caution">
    <text evidence="2">The sequence shown here is derived from an EMBL/GenBank/DDBJ whole genome shotgun (WGS) entry which is preliminary data.</text>
</comment>
<dbReference type="RefSeq" id="WP_119785033.1">
    <property type="nucleotide sequence ID" value="NZ_QYUQ01000002.1"/>
</dbReference>
<protein>
    <submittedName>
        <fullName evidence="2">Uncharacterized protein</fullName>
    </submittedName>
</protein>
<keyword evidence="3" id="KW-1185">Reference proteome</keyword>